<evidence type="ECO:0000313" key="2">
    <source>
        <dbReference type="Proteomes" id="UP000451233"/>
    </source>
</evidence>
<dbReference type="RefSeq" id="WP_160908191.1">
    <property type="nucleotide sequence ID" value="NZ_WVHS01000004.1"/>
</dbReference>
<dbReference type="AlphaFoldDB" id="A0A7K1Y1X7"/>
<dbReference type="EMBL" id="WVHS01000004">
    <property type="protein sequence ID" value="MXV17192.1"/>
    <property type="molecule type" value="Genomic_DNA"/>
</dbReference>
<proteinExistence type="predicted"/>
<gene>
    <name evidence="1" type="ORF">GS398_17975</name>
</gene>
<evidence type="ECO:0000313" key="1">
    <source>
        <dbReference type="EMBL" id="MXV17192.1"/>
    </source>
</evidence>
<dbReference type="Proteomes" id="UP000451233">
    <property type="component" value="Unassembled WGS sequence"/>
</dbReference>
<organism evidence="1 2">
    <name type="scientific">Hufsiella ginkgonis</name>
    <dbReference type="NCBI Taxonomy" id="2695274"/>
    <lineage>
        <taxon>Bacteria</taxon>
        <taxon>Pseudomonadati</taxon>
        <taxon>Bacteroidota</taxon>
        <taxon>Sphingobacteriia</taxon>
        <taxon>Sphingobacteriales</taxon>
        <taxon>Sphingobacteriaceae</taxon>
        <taxon>Hufsiella</taxon>
    </lineage>
</organism>
<sequence>MKKLLFFFCFTVCSLRVSGQLRNDSLEYRIRPDYYRTGSLYLSVNNFNFLRNYEFYNKFQDGYTLYGTQLSPQLAYYANPELVLTAGALLQKDFGSEGISKTYPLFSVKYQKGNTALIAGALEANVNHRLIEPLYDFEKTVNDPVEYGTQLVISKPALFLDAFINWKRMIYKPSPVQEQIVAGLSSDVRLAAGKRITFSVPLQLTAFHQGGQIDTMARPLQTIVNSAAGVKLTLKSNGFVGSWRTENYFVTYNELSPVKIRPFSRGTGAYLNLGADTRLGTVLASYWNGQGFIAINGMPIYQSLSQQINHPGYSEKHRELLFLRYAFQKDLTQNFRLDFRVEPVFDLGPGGKAEFYHSLFLVYRQDFRMVRSNQ</sequence>
<reference evidence="1 2" key="1">
    <citation type="submission" date="2019-11" db="EMBL/GenBank/DDBJ databases">
        <title>Pedobacter sp. HMF7056 Genome sequencing and assembly.</title>
        <authorList>
            <person name="Kang H."/>
            <person name="Kim H."/>
            <person name="Joh K."/>
        </authorList>
    </citation>
    <scope>NUCLEOTIDE SEQUENCE [LARGE SCALE GENOMIC DNA]</scope>
    <source>
        <strain evidence="1 2">HMF7056</strain>
    </source>
</reference>
<keyword evidence="2" id="KW-1185">Reference proteome</keyword>
<accession>A0A7K1Y1X7</accession>
<comment type="caution">
    <text evidence="1">The sequence shown here is derived from an EMBL/GenBank/DDBJ whole genome shotgun (WGS) entry which is preliminary data.</text>
</comment>
<protein>
    <submittedName>
        <fullName evidence="1">Uncharacterized protein</fullName>
    </submittedName>
</protein>
<name>A0A7K1Y1X7_9SPHI</name>